<evidence type="ECO:0000256" key="5">
    <source>
        <dbReference type="SAM" id="MobiDB-lite"/>
    </source>
</evidence>
<evidence type="ECO:0000256" key="1">
    <source>
        <dbReference type="ARBA" id="ARBA00022723"/>
    </source>
</evidence>
<dbReference type="GO" id="GO:0008270">
    <property type="term" value="F:zinc ion binding"/>
    <property type="evidence" value="ECO:0007669"/>
    <property type="project" value="UniProtKB-KW"/>
</dbReference>
<dbReference type="Proteomes" id="UP001152523">
    <property type="component" value="Unassembled WGS sequence"/>
</dbReference>
<feature type="region of interest" description="Disordered" evidence="5">
    <location>
        <begin position="226"/>
        <end position="252"/>
    </location>
</feature>
<keyword evidence="8" id="KW-1185">Reference proteome</keyword>
<organism evidence="7 8">
    <name type="scientific">Cuscuta epithymum</name>
    <dbReference type="NCBI Taxonomy" id="186058"/>
    <lineage>
        <taxon>Eukaryota</taxon>
        <taxon>Viridiplantae</taxon>
        <taxon>Streptophyta</taxon>
        <taxon>Embryophyta</taxon>
        <taxon>Tracheophyta</taxon>
        <taxon>Spermatophyta</taxon>
        <taxon>Magnoliopsida</taxon>
        <taxon>eudicotyledons</taxon>
        <taxon>Gunneridae</taxon>
        <taxon>Pentapetalae</taxon>
        <taxon>asterids</taxon>
        <taxon>lamiids</taxon>
        <taxon>Solanales</taxon>
        <taxon>Convolvulaceae</taxon>
        <taxon>Cuscuteae</taxon>
        <taxon>Cuscuta</taxon>
        <taxon>Cuscuta subgen. Cuscuta</taxon>
    </lineage>
</organism>
<evidence type="ECO:0000256" key="3">
    <source>
        <dbReference type="ARBA" id="ARBA00022833"/>
    </source>
</evidence>
<dbReference type="Pfam" id="PF04434">
    <property type="entry name" value="SWIM"/>
    <property type="match status" value="1"/>
</dbReference>
<feature type="non-terminal residue" evidence="7">
    <location>
        <position position="337"/>
    </location>
</feature>
<feature type="domain" description="SWIM-type" evidence="6">
    <location>
        <begin position="154"/>
        <end position="186"/>
    </location>
</feature>
<evidence type="ECO:0000313" key="7">
    <source>
        <dbReference type="EMBL" id="CAH9127343.1"/>
    </source>
</evidence>
<evidence type="ECO:0000313" key="8">
    <source>
        <dbReference type="Proteomes" id="UP001152523"/>
    </source>
</evidence>
<dbReference type="PANTHER" id="PTHR31973">
    <property type="entry name" value="POLYPROTEIN, PUTATIVE-RELATED"/>
    <property type="match status" value="1"/>
</dbReference>
<evidence type="ECO:0000259" key="6">
    <source>
        <dbReference type="PROSITE" id="PS50966"/>
    </source>
</evidence>
<proteinExistence type="predicted"/>
<evidence type="ECO:0000256" key="4">
    <source>
        <dbReference type="PROSITE-ProRule" id="PRU00325"/>
    </source>
</evidence>
<comment type="caution">
    <text evidence="7">The sequence shown here is derived from an EMBL/GenBank/DDBJ whole genome shotgun (WGS) entry which is preliminary data.</text>
</comment>
<name>A0AAV0EVP1_9ASTE</name>
<evidence type="ECO:0000256" key="2">
    <source>
        <dbReference type="ARBA" id="ARBA00022771"/>
    </source>
</evidence>
<protein>
    <recommendedName>
        <fullName evidence="6">SWIM-type domain-containing protein</fullName>
    </recommendedName>
</protein>
<feature type="region of interest" description="Disordered" evidence="5">
    <location>
        <begin position="269"/>
        <end position="337"/>
    </location>
</feature>
<accession>A0AAV0EVP1</accession>
<keyword evidence="1" id="KW-0479">Metal-binding</keyword>
<feature type="compositionally biased region" description="Gly residues" evidence="5">
    <location>
        <begin position="277"/>
        <end position="337"/>
    </location>
</feature>
<gene>
    <name evidence="7" type="ORF">CEPIT_LOCUS28243</name>
</gene>
<dbReference type="SMART" id="SM00575">
    <property type="entry name" value="ZnF_PMZ"/>
    <property type="match status" value="1"/>
</dbReference>
<dbReference type="EMBL" id="CAMAPF010000947">
    <property type="protein sequence ID" value="CAH9127343.1"/>
    <property type="molecule type" value="Genomic_DNA"/>
</dbReference>
<dbReference type="InterPro" id="IPR006564">
    <property type="entry name" value="Znf_PMZ"/>
</dbReference>
<dbReference type="PROSITE" id="PS50966">
    <property type="entry name" value="ZF_SWIM"/>
    <property type="match status" value="1"/>
</dbReference>
<dbReference type="PANTHER" id="PTHR31973:SF187">
    <property type="entry name" value="MUTATOR TRANSPOSASE MUDRA PROTEIN"/>
    <property type="match status" value="1"/>
</dbReference>
<keyword evidence="2 4" id="KW-0863">Zinc-finger</keyword>
<sequence>MSKWWKGDHIKELAWATASAYKKVHFERSLQRLDEAAVGMKDYLLEIGPELWSRAHFDTTCKSDHLTNNFTESYNSFILSQRDKPVCSMIIGISFLLMKIVYDRKLQASTWNENDVVPRVGAIMAAYKEKQNDYVTCPSGEGTFSVRKFTGKHWIINLNKQECECCEWQVTGIPCVHAVHLISHLRLPLPQFCSPLLCVKAYKACYQTNIKPISHESDWSEGNEVLLPPKLSRAPGRPKNNRIKGHDETETQSISQKKCTKCLSFEHNKRSCQGGPVARGGGRGATTGRGAARGGARGGSRGGSMGGSRGGSRGAARGGSRGAARGGSRGAARGGSS</sequence>
<keyword evidence="3" id="KW-0862">Zinc</keyword>
<dbReference type="InterPro" id="IPR007527">
    <property type="entry name" value="Znf_SWIM"/>
</dbReference>
<dbReference type="AlphaFoldDB" id="A0AAV0EVP1"/>
<reference evidence="7" key="1">
    <citation type="submission" date="2022-07" db="EMBL/GenBank/DDBJ databases">
        <authorList>
            <person name="Macas J."/>
            <person name="Novak P."/>
            <person name="Neumann P."/>
        </authorList>
    </citation>
    <scope>NUCLEOTIDE SEQUENCE</scope>
</reference>